<keyword evidence="2" id="KW-0227">DNA damage</keyword>
<dbReference type="InterPro" id="IPR000424">
    <property type="entry name" value="Primosome_PriB/ssb"/>
</dbReference>
<gene>
    <name evidence="5" type="ORF">H8718_19380</name>
</gene>
<dbReference type="HAMAP" id="MF_00984">
    <property type="entry name" value="SSB"/>
    <property type="match status" value="1"/>
</dbReference>
<evidence type="ECO:0000256" key="4">
    <source>
        <dbReference type="SAM" id="MobiDB-lite"/>
    </source>
</evidence>
<dbReference type="GO" id="GO:0006260">
    <property type="term" value="P:DNA replication"/>
    <property type="evidence" value="ECO:0007669"/>
    <property type="project" value="UniProtKB-UniRule"/>
</dbReference>
<evidence type="ECO:0000256" key="1">
    <source>
        <dbReference type="ARBA" id="ARBA00023125"/>
    </source>
</evidence>
<dbReference type="CDD" id="cd04496">
    <property type="entry name" value="SSB_OBF"/>
    <property type="match status" value="1"/>
</dbReference>
<dbReference type="PROSITE" id="PS50935">
    <property type="entry name" value="SSB"/>
    <property type="match status" value="1"/>
</dbReference>
<reference evidence="5" key="1">
    <citation type="submission" date="2020-08" db="EMBL/GenBank/DDBJ databases">
        <title>Genome public.</title>
        <authorList>
            <person name="Liu C."/>
            <person name="Sun Q."/>
        </authorList>
    </citation>
    <scope>NUCLEOTIDE SEQUENCE</scope>
    <source>
        <strain evidence="5">NSJ-12</strain>
    </source>
</reference>
<keyword evidence="1 2" id="KW-0238">DNA-binding</keyword>
<evidence type="ECO:0000256" key="3">
    <source>
        <dbReference type="PIRNR" id="PIRNR002070"/>
    </source>
</evidence>
<feature type="region of interest" description="Disordered" evidence="4">
    <location>
        <begin position="104"/>
        <end position="138"/>
    </location>
</feature>
<comment type="caution">
    <text evidence="5">The sequence shown here is derived from an EMBL/GenBank/DDBJ whole genome shotgun (WGS) entry which is preliminary data.</text>
</comment>
<dbReference type="Proteomes" id="UP000655830">
    <property type="component" value="Unassembled WGS sequence"/>
</dbReference>
<dbReference type="GO" id="GO:0009295">
    <property type="term" value="C:nucleoid"/>
    <property type="evidence" value="ECO:0007669"/>
    <property type="project" value="TreeGrafter"/>
</dbReference>
<dbReference type="EMBL" id="JACRSY010000068">
    <property type="protein sequence ID" value="MBC8581644.1"/>
    <property type="molecule type" value="Genomic_DNA"/>
</dbReference>
<feature type="short sequence motif" description="Important for interaction with partner proteins" evidence="2">
    <location>
        <begin position="133"/>
        <end position="138"/>
    </location>
</feature>
<comment type="function">
    <text evidence="2">Plays an important role in DNA replication, recombination and repair. Binds to ssDNA and to an array of partner proteins to recruit them to their sites of action during DNA metabolism.</text>
</comment>
<dbReference type="PANTHER" id="PTHR10302:SF27">
    <property type="entry name" value="SINGLE-STRANDED DNA-BINDING PROTEIN"/>
    <property type="match status" value="1"/>
</dbReference>
<dbReference type="Pfam" id="PF00436">
    <property type="entry name" value="SSB"/>
    <property type="match status" value="1"/>
</dbReference>
<evidence type="ECO:0000256" key="2">
    <source>
        <dbReference type="HAMAP-Rule" id="MF_00984"/>
    </source>
</evidence>
<dbReference type="GO" id="GO:0006281">
    <property type="term" value="P:DNA repair"/>
    <property type="evidence" value="ECO:0007669"/>
    <property type="project" value="UniProtKB-UniRule"/>
</dbReference>
<sequence>MNKVILMGRLTRDPEVRYSQSANPVAVARYGLAVRKQYVKQGESEVDFFNITAFGKIAENASKYLHKGDMVSIVGRLQTSSWDDNGTKRTSIEIIIEEQHFITTKRNSDSQDASSSSVATTAGEWPPSTMEEDDDLPF</sequence>
<name>A0A926EJP5_9FIRM</name>
<dbReference type="SUPFAM" id="SSF50249">
    <property type="entry name" value="Nucleic acid-binding proteins"/>
    <property type="match status" value="1"/>
</dbReference>
<dbReference type="Gene3D" id="2.40.50.140">
    <property type="entry name" value="Nucleic acid-binding proteins"/>
    <property type="match status" value="1"/>
</dbReference>
<evidence type="ECO:0000313" key="5">
    <source>
        <dbReference type="EMBL" id="MBC8581644.1"/>
    </source>
</evidence>
<keyword evidence="6" id="KW-1185">Reference proteome</keyword>
<organism evidence="5 6">
    <name type="scientific">Zhenhengia yiwuensis</name>
    <dbReference type="NCBI Taxonomy" id="2763666"/>
    <lineage>
        <taxon>Bacteria</taxon>
        <taxon>Bacillati</taxon>
        <taxon>Bacillota</taxon>
        <taxon>Clostridia</taxon>
        <taxon>Lachnospirales</taxon>
        <taxon>Lachnospiraceae</taxon>
        <taxon>Zhenhengia</taxon>
    </lineage>
</organism>
<dbReference type="RefSeq" id="WP_249334669.1">
    <property type="nucleotide sequence ID" value="NZ_JACRSY010000068.1"/>
</dbReference>
<comment type="subunit">
    <text evidence="2">Homotetramer.</text>
</comment>
<accession>A0A926EJP5</accession>
<dbReference type="InterPro" id="IPR012340">
    <property type="entry name" value="NA-bd_OB-fold"/>
</dbReference>
<proteinExistence type="inferred from homology"/>
<dbReference type="NCBIfam" id="TIGR00621">
    <property type="entry name" value="ssb"/>
    <property type="match status" value="1"/>
</dbReference>
<dbReference type="PIRSF" id="PIRSF002070">
    <property type="entry name" value="SSB"/>
    <property type="match status" value="1"/>
</dbReference>
<keyword evidence="2" id="KW-0234">DNA repair</keyword>
<protein>
    <recommendedName>
        <fullName evidence="2 3">Single-stranded DNA-binding protein</fullName>
        <shortName evidence="2">SSB</shortName>
    </recommendedName>
</protein>
<dbReference type="PANTHER" id="PTHR10302">
    <property type="entry name" value="SINGLE-STRANDED DNA-BINDING PROTEIN"/>
    <property type="match status" value="1"/>
</dbReference>
<dbReference type="InterPro" id="IPR011344">
    <property type="entry name" value="ssDNA-bd"/>
</dbReference>
<evidence type="ECO:0000313" key="6">
    <source>
        <dbReference type="Proteomes" id="UP000655830"/>
    </source>
</evidence>
<dbReference type="AlphaFoldDB" id="A0A926EJP5"/>
<keyword evidence="2" id="KW-0235">DNA replication</keyword>
<comment type="caution">
    <text evidence="2">Lacks conserved residue(s) required for the propagation of feature annotation.</text>
</comment>
<dbReference type="GO" id="GO:0006310">
    <property type="term" value="P:DNA recombination"/>
    <property type="evidence" value="ECO:0007669"/>
    <property type="project" value="UniProtKB-UniRule"/>
</dbReference>
<dbReference type="GO" id="GO:0003697">
    <property type="term" value="F:single-stranded DNA binding"/>
    <property type="evidence" value="ECO:0007669"/>
    <property type="project" value="UniProtKB-UniRule"/>
</dbReference>
<keyword evidence="2" id="KW-0233">DNA recombination</keyword>